<sequence>YPKVKVREVDSESDDDTSFGWSGMSSPDEYQADSPKCIIRVPTAQFPIHELSQPSQEPKVNEKEKKSEEPDRLSARSISVLRPRAVLSSPDNDEMIGGKNRKRVIQPSPLRNHNTVQNRHAQCKIIPIQTTTESPVSTRRKPAGAVTDQTPYTTGNLNSTKGKPKAAKDQTPSKLKQSGIIASSQRANLKTVKPKTTGSQHEKPNSTGSQLGRMSQN</sequence>
<feature type="compositionally biased region" description="Polar residues" evidence="1">
    <location>
        <begin position="170"/>
        <end position="217"/>
    </location>
</feature>
<name>A0A7N0V6U2_KALFE</name>
<evidence type="ECO:0000313" key="3">
    <source>
        <dbReference type="Proteomes" id="UP000594263"/>
    </source>
</evidence>
<dbReference type="AlphaFoldDB" id="A0A7N0V6U2"/>
<dbReference type="EnsemblPlants" id="Kaladp0102s0044.1.v1.1">
    <property type="protein sequence ID" value="Kaladp0102s0044.1.v1.1"/>
    <property type="gene ID" value="Kaladp0102s0044.v1.1"/>
</dbReference>
<feature type="compositionally biased region" description="Polar residues" evidence="1">
    <location>
        <begin position="128"/>
        <end position="137"/>
    </location>
</feature>
<dbReference type="PANTHER" id="PTHR38932:SF1">
    <property type="entry name" value="DUF4005 DOMAIN-CONTAINING PROTEIN"/>
    <property type="match status" value="1"/>
</dbReference>
<dbReference type="PANTHER" id="PTHR38932">
    <property type="entry name" value="BNAC03G64660D PROTEIN"/>
    <property type="match status" value="1"/>
</dbReference>
<dbReference type="OMA" id="PDNDIMI"/>
<feature type="compositionally biased region" description="Basic and acidic residues" evidence="1">
    <location>
        <begin position="59"/>
        <end position="74"/>
    </location>
</feature>
<accession>A0A7N0V6U2</accession>
<evidence type="ECO:0000313" key="2">
    <source>
        <dbReference type="EnsemblPlants" id="Kaladp0102s0044.1.v1.1"/>
    </source>
</evidence>
<feature type="compositionally biased region" description="Polar residues" evidence="1">
    <location>
        <begin position="147"/>
        <end position="161"/>
    </location>
</feature>
<dbReference type="Proteomes" id="UP000594263">
    <property type="component" value="Unplaced"/>
</dbReference>
<feature type="compositionally biased region" description="Basic and acidic residues" evidence="1">
    <location>
        <begin position="1"/>
        <end position="10"/>
    </location>
</feature>
<feature type="region of interest" description="Disordered" evidence="1">
    <location>
        <begin position="1"/>
        <end position="32"/>
    </location>
</feature>
<organism evidence="2 3">
    <name type="scientific">Kalanchoe fedtschenkoi</name>
    <name type="common">Lavender scallops</name>
    <name type="synonym">South American air plant</name>
    <dbReference type="NCBI Taxonomy" id="63787"/>
    <lineage>
        <taxon>Eukaryota</taxon>
        <taxon>Viridiplantae</taxon>
        <taxon>Streptophyta</taxon>
        <taxon>Embryophyta</taxon>
        <taxon>Tracheophyta</taxon>
        <taxon>Spermatophyta</taxon>
        <taxon>Magnoliopsida</taxon>
        <taxon>eudicotyledons</taxon>
        <taxon>Gunneridae</taxon>
        <taxon>Pentapetalae</taxon>
        <taxon>Saxifragales</taxon>
        <taxon>Crassulaceae</taxon>
        <taxon>Kalanchoe</taxon>
    </lineage>
</organism>
<dbReference type="Gramene" id="Kaladp0102s0044.1.v1.1">
    <property type="protein sequence ID" value="Kaladp0102s0044.1.v1.1"/>
    <property type="gene ID" value="Kaladp0102s0044.v1.1"/>
</dbReference>
<feature type="region of interest" description="Disordered" evidence="1">
    <location>
        <begin position="47"/>
        <end position="217"/>
    </location>
</feature>
<feature type="compositionally biased region" description="Polar residues" evidence="1">
    <location>
        <begin position="109"/>
        <end position="120"/>
    </location>
</feature>
<evidence type="ECO:0000256" key="1">
    <source>
        <dbReference type="SAM" id="MobiDB-lite"/>
    </source>
</evidence>
<keyword evidence="3" id="KW-1185">Reference proteome</keyword>
<protein>
    <submittedName>
        <fullName evidence="2">Uncharacterized protein</fullName>
    </submittedName>
</protein>
<proteinExistence type="predicted"/>
<reference evidence="2" key="1">
    <citation type="submission" date="2021-01" db="UniProtKB">
        <authorList>
            <consortium name="EnsemblPlants"/>
        </authorList>
    </citation>
    <scope>IDENTIFICATION</scope>
</reference>